<name>A0A6G0TC43_APHGL</name>
<sequence>MEQQDVDEANLKIQHQLYHITNTNFQVNNNILKQLSTFPTFRVKQTHSTFVQLRYVHCYVLSLQVGDRQKYEVSMEHSWTITKTQYLHDLGLMLRVELPIQLTNFLIEYLLLQLSIRFSQCSINYSDKQNAKECTLLSVTTLQLACVMALCKRLVRPCLLVSWGGGSFTIGLDSCTPKLGSFTLQ</sequence>
<evidence type="ECO:0000313" key="2">
    <source>
        <dbReference type="Proteomes" id="UP000475862"/>
    </source>
</evidence>
<gene>
    <name evidence="1" type="ORF">AGLY_011784</name>
</gene>
<protein>
    <submittedName>
        <fullName evidence="1">Uncharacterized protein</fullName>
    </submittedName>
</protein>
<keyword evidence="2" id="KW-1185">Reference proteome</keyword>
<reference evidence="1 2" key="1">
    <citation type="submission" date="2019-08" db="EMBL/GenBank/DDBJ databases">
        <title>The genome of the soybean aphid Biotype 1, its phylome, world population structure and adaptation to the North American continent.</title>
        <authorList>
            <person name="Giordano R."/>
            <person name="Donthu R.K."/>
            <person name="Hernandez A.G."/>
            <person name="Wright C.L."/>
            <person name="Zimin A.V."/>
        </authorList>
    </citation>
    <scope>NUCLEOTIDE SEQUENCE [LARGE SCALE GENOMIC DNA]</scope>
    <source>
        <tissue evidence="1">Whole aphids</tissue>
    </source>
</reference>
<comment type="caution">
    <text evidence="1">The sequence shown here is derived from an EMBL/GenBank/DDBJ whole genome shotgun (WGS) entry which is preliminary data.</text>
</comment>
<dbReference type="EMBL" id="VYZN01000044">
    <property type="protein sequence ID" value="KAE9529688.1"/>
    <property type="molecule type" value="Genomic_DNA"/>
</dbReference>
<accession>A0A6G0TC43</accession>
<organism evidence="1 2">
    <name type="scientific">Aphis glycines</name>
    <name type="common">Soybean aphid</name>
    <dbReference type="NCBI Taxonomy" id="307491"/>
    <lineage>
        <taxon>Eukaryota</taxon>
        <taxon>Metazoa</taxon>
        <taxon>Ecdysozoa</taxon>
        <taxon>Arthropoda</taxon>
        <taxon>Hexapoda</taxon>
        <taxon>Insecta</taxon>
        <taxon>Pterygota</taxon>
        <taxon>Neoptera</taxon>
        <taxon>Paraneoptera</taxon>
        <taxon>Hemiptera</taxon>
        <taxon>Sternorrhyncha</taxon>
        <taxon>Aphidomorpha</taxon>
        <taxon>Aphidoidea</taxon>
        <taxon>Aphididae</taxon>
        <taxon>Aphidini</taxon>
        <taxon>Aphis</taxon>
        <taxon>Aphis</taxon>
    </lineage>
</organism>
<dbReference type="Proteomes" id="UP000475862">
    <property type="component" value="Unassembled WGS sequence"/>
</dbReference>
<dbReference type="AlphaFoldDB" id="A0A6G0TC43"/>
<evidence type="ECO:0000313" key="1">
    <source>
        <dbReference type="EMBL" id="KAE9529688.1"/>
    </source>
</evidence>
<proteinExistence type="predicted"/>